<dbReference type="OrthoDB" id="1757219at2"/>
<dbReference type="Proteomes" id="UP000007652">
    <property type="component" value="Unassembled WGS sequence"/>
</dbReference>
<proteinExistence type="predicted"/>
<dbReference type="EMBL" id="CAKP01000004">
    <property type="protein sequence ID" value="CCC57789.1"/>
    <property type="molecule type" value="Genomic_DNA"/>
</dbReference>
<sequence length="216" mass="25658">MRAREFLDKEKEKYGKMYSDLSFAIDNVSPFLDTRELKTRRYYTKLPVLKRYIEKLEEAETKLNKAGIFSIFSNGKVIDELEKYKFEFNKEFKQLQKCSSCKCLNCSVGCKFDGCLGCREGSNVVSCDHDRINVRFHDDFYLDLTNEKTGKREKYKVLATLMDAKLNRQYIIIEGLLSKEKYVLYYYPDIDEDRFGEIKDEEEFDFIVETYQSVEF</sequence>
<evidence type="ECO:0000313" key="1">
    <source>
        <dbReference type="EMBL" id="CCC57789.1"/>
    </source>
</evidence>
<accession>G0V3U9</accession>
<dbReference type="RefSeq" id="WP_008907512.1">
    <property type="nucleotide sequence ID" value="NZ_CAKP01000004.1"/>
</dbReference>
<protein>
    <recommendedName>
        <fullName evidence="3">DUF1292 domain-containing protein</fullName>
    </recommendedName>
</protein>
<dbReference type="eggNOG" id="ENOG5033W7R">
    <property type="taxonomic scope" value="Bacteria"/>
</dbReference>
<dbReference type="STRING" id="857293.CAAU_0140"/>
<organism evidence="1 2">
    <name type="scientific">Caloramator australicus RC3</name>
    <dbReference type="NCBI Taxonomy" id="857293"/>
    <lineage>
        <taxon>Bacteria</taxon>
        <taxon>Bacillati</taxon>
        <taxon>Bacillota</taxon>
        <taxon>Clostridia</taxon>
        <taxon>Eubacteriales</taxon>
        <taxon>Clostridiaceae</taxon>
        <taxon>Caloramator</taxon>
    </lineage>
</organism>
<reference evidence="1 2" key="1">
    <citation type="journal article" date="2011" name="J. Bacteriol.">
        <title>Draft genome sequence of Caloramator australicus strain RC3T, a thermoanaerobe from the Great Artesian Basin of Australia.</title>
        <authorList>
            <person name="Ogg C.D."/>
            <person name="Patel B.K.C."/>
        </authorList>
    </citation>
    <scope>NUCLEOTIDE SEQUENCE [LARGE SCALE GENOMIC DNA]</scope>
    <source>
        <strain evidence="1 2">RC3</strain>
    </source>
</reference>
<name>G0V3U9_9CLOT</name>
<comment type="caution">
    <text evidence="1">The sequence shown here is derived from an EMBL/GenBank/DDBJ whole genome shotgun (WGS) entry which is preliminary data.</text>
</comment>
<keyword evidence="2" id="KW-1185">Reference proteome</keyword>
<gene>
    <name evidence="1" type="ORF">CAAU_0140</name>
</gene>
<evidence type="ECO:0000313" key="2">
    <source>
        <dbReference type="Proteomes" id="UP000007652"/>
    </source>
</evidence>
<dbReference type="AlphaFoldDB" id="G0V3U9"/>
<evidence type="ECO:0008006" key="3">
    <source>
        <dbReference type="Google" id="ProtNLM"/>
    </source>
</evidence>